<proteinExistence type="predicted"/>
<dbReference type="Proteomes" id="UP000887576">
    <property type="component" value="Unplaced"/>
</dbReference>
<name>A0AC34RMJ4_9BILA</name>
<evidence type="ECO:0000313" key="2">
    <source>
        <dbReference type="WBParaSite" id="JU765_v2.g8196.t1"/>
    </source>
</evidence>
<evidence type="ECO:0000313" key="1">
    <source>
        <dbReference type="Proteomes" id="UP000887576"/>
    </source>
</evidence>
<organism evidence="1 2">
    <name type="scientific">Panagrolaimus sp. JU765</name>
    <dbReference type="NCBI Taxonomy" id="591449"/>
    <lineage>
        <taxon>Eukaryota</taxon>
        <taxon>Metazoa</taxon>
        <taxon>Ecdysozoa</taxon>
        <taxon>Nematoda</taxon>
        <taxon>Chromadorea</taxon>
        <taxon>Rhabditida</taxon>
        <taxon>Tylenchina</taxon>
        <taxon>Panagrolaimomorpha</taxon>
        <taxon>Panagrolaimoidea</taxon>
        <taxon>Panagrolaimidae</taxon>
        <taxon>Panagrolaimus</taxon>
    </lineage>
</organism>
<protein>
    <submittedName>
        <fullName evidence="2">Chitin-binding type-2 domain-containing protein</fullName>
    </submittedName>
</protein>
<sequence>MFEHPSCEHGLAFDERRGRCDYQHNVPGCGASTAFDENSASGCNGHEHGAHVVDQADCNSFYRCVWNQLERMTCPRGTVFNPALSVCDYPDQVPGCSQ</sequence>
<reference evidence="2" key="1">
    <citation type="submission" date="2022-11" db="UniProtKB">
        <authorList>
            <consortium name="WormBaseParasite"/>
        </authorList>
    </citation>
    <scope>IDENTIFICATION</scope>
</reference>
<accession>A0AC34RMJ4</accession>
<dbReference type="WBParaSite" id="JU765_v2.g8196.t1">
    <property type="protein sequence ID" value="JU765_v2.g8196.t1"/>
    <property type="gene ID" value="JU765_v2.g8196"/>
</dbReference>